<gene>
    <name evidence="2" type="ORF">ADK38_33510</name>
</gene>
<sequence>MADAADVEAQSTARTVISEERYASVVESARGSLGKWADAMGEAKVEEVVTTVLAGAGFLTPPPEPEPGQCSALFPDEVGDWWQCEGEPGHDPAEGHDTGEWSWPNDAPEAIPPRA</sequence>
<dbReference type="Proteomes" id="UP000037020">
    <property type="component" value="Unassembled WGS sequence"/>
</dbReference>
<dbReference type="EMBL" id="LGUT01003090">
    <property type="protein sequence ID" value="KOG85998.1"/>
    <property type="molecule type" value="Genomic_DNA"/>
</dbReference>
<evidence type="ECO:0000313" key="2">
    <source>
        <dbReference type="EMBL" id="KOG85998.1"/>
    </source>
</evidence>
<comment type="caution">
    <text evidence="2">The sequence shown here is derived from an EMBL/GenBank/DDBJ whole genome shotgun (WGS) entry which is preliminary data.</text>
</comment>
<evidence type="ECO:0000313" key="3">
    <source>
        <dbReference type="Proteomes" id="UP000037020"/>
    </source>
</evidence>
<feature type="region of interest" description="Disordered" evidence="1">
    <location>
        <begin position="84"/>
        <end position="115"/>
    </location>
</feature>
<accession>A0ABR5IXV7</accession>
<dbReference type="RefSeq" id="WP_030891284.1">
    <property type="nucleotide sequence ID" value="NZ_JBIRHZ010000020.1"/>
</dbReference>
<keyword evidence="3" id="KW-1185">Reference proteome</keyword>
<reference evidence="2 3" key="1">
    <citation type="submission" date="2015-07" db="EMBL/GenBank/DDBJ databases">
        <authorList>
            <person name="Ju K.-S."/>
            <person name="Doroghazi J.R."/>
            <person name="Metcalf W.W."/>
        </authorList>
    </citation>
    <scope>NUCLEOTIDE SEQUENCE [LARGE SCALE GENOMIC DNA]</scope>
    <source>
        <strain evidence="2 3">NRRL B-3589</strain>
    </source>
</reference>
<proteinExistence type="predicted"/>
<evidence type="ECO:0000256" key="1">
    <source>
        <dbReference type="SAM" id="MobiDB-lite"/>
    </source>
</evidence>
<feature type="compositionally biased region" description="Basic and acidic residues" evidence="1">
    <location>
        <begin position="87"/>
        <end position="99"/>
    </location>
</feature>
<protein>
    <submittedName>
        <fullName evidence="2">Uncharacterized protein</fullName>
    </submittedName>
</protein>
<organism evidence="2 3">
    <name type="scientific">Streptomyces varsoviensis</name>
    <dbReference type="NCBI Taxonomy" id="67373"/>
    <lineage>
        <taxon>Bacteria</taxon>
        <taxon>Bacillati</taxon>
        <taxon>Actinomycetota</taxon>
        <taxon>Actinomycetes</taxon>
        <taxon>Kitasatosporales</taxon>
        <taxon>Streptomycetaceae</taxon>
        <taxon>Streptomyces</taxon>
    </lineage>
</organism>
<name>A0ABR5IXV7_9ACTN</name>